<dbReference type="InterPro" id="IPR023780">
    <property type="entry name" value="Chromo_domain"/>
</dbReference>
<dbReference type="WBParaSite" id="NBR_0001626201-mRNA-1">
    <property type="protein sequence ID" value="NBR_0001626201-mRNA-1"/>
    <property type="gene ID" value="NBR_0001626201"/>
</dbReference>
<dbReference type="Pfam" id="PF00385">
    <property type="entry name" value="Chromo"/>
    <property type="match status" value="1"/>
</dbReference>
<dbReference type="GO" id="GO:0005634">
    <property type="term" value="C:nucleus"/>
    <property type="evidence" value="ECO:0007669"/>
    <property type="project" value="UniProtKB-SubCell"/>
</dbReference>
<evidence type="ECO:0000256" key="2">
    <source>
        <dbReference type="ARBA" id="ARBA00023242"/>
    </source>
</evidence>
<dbReference type="InterPro" id="IPR016197">
    <property type="entry name" value="Chromo-like_dom_sf"/>
</dbReference>
<feature type="region of interest" description="Disordered" evidence="3">
    <location>
        <begin position="241"/>
        <end position="310"/>
    </location>
</feature>
<evidence type="ECO:0000256" key="1">
    <source>
        <dbReference type="ARBA" id="ARBA00004123"/>
    </source>
</evidence>
<comment type="subcellular location">
    <subcellularLocation>
        <location evidence="1">Nucleus</location>
    </subcellularLocation>
</comment>
<dbReference type="PROSITE" id="PS50013">
    <property type="entry name" value="CHROMO_2"/>
    <property type="match status" value="1"/>
</dbReference>
<gene>
    <name evidence="5" type="ORF">NBR_LOCUS16263</name>
</gene>
<dbReference type="Gene3D" id="2.40.50.40">
    <property type="match status" value="1"/>
</dbReference>
<evidence type="ECO:0000313" key="6">
    <source>
        <dbReference type="Proteomes" id="UP000271162"/>
    </source>
</evidence>
<dbReference type="PANTHER" id="PTHR22812">
    <property type="entry name" value="CHROMOBOX PROTEIN"/>
    <property type="match status" value="1"/>
</dbReference>
<dbReference type="AlphaFoldDB" id="A0A0N4YHD1"/>
<dbReference type="SMART" id="SM00298">
    <property type="entry name" value="CHROMO"/>
    <property type="match status" value="1"/>
</dbReference>
<dbReference type="Proteomes" id="UP000271162">
    <property type="component" value="Unassembled WGS sequence"/>
</dbReference>
<evidence type="ECO:0000313" key="7">
    <source>
        <dbReference type="WBParaSite" id="NBR_0001626201-mRNA-1"/>
    </source>
</evidence>
<dbReference type="EMBL" id="UYSL01022120">
    <property type="protein sequence ID" value="VDL79858.1"/>
    <property type="molecule type" value="Genomic_DNA"/>
</dbReference>
<feature type="compositionally biased region" description="Acidic residues" evidence="3">
    <location>
        <begin position="34"/>
        <end position="52"/>
    </location>
</feature>
<reference evidence="5 6" key="2">
    <citation type="submission" date="2018-11" db="EMBL/GenBank/DDBJ databases">
        <authorList>
            <consortium name="Pathogen Informatics"/>
        </authorList>
    </citation>
    <scope>NUCLEOTIDE SEQUENCE [LARGE SCALE GENOMIC DNA]</scope>
</reference>
<evidence type="ECO:0000256" key="3">
    <source>
        <dbReference type="SAM" id="MobiDB-lite"/>
    </source>
</evidence>
<organism evidence="7">
    <name type="scientific">Nippostrongylus brasiliensis</name>
    <name type="common">Rat hookworm</name>
    <dbReference type="NCBI Taxonomy" id="27835"/>
    <lineage>
        <taxon>Eukaryota</taxon>
        <taxon>Metazoa</taxon>
        <taxon>Ecdysozoa</taxon>
        <taxon>Nematoda</taxon>
        <taxon>Chromadorea</taxon>
        <taxon>Rhabditida</taxon>
        <taxon>Rhabditina</taxon>
        <taxon>Rhabditomorpha</taxon>
        <taxon>Strongyloidea</taxon>
        <taxon>Heligmosomidae</taxon>
        <taxon>Nippostrongylus</taxon>
    </lineage>
</organism>
<dbReference type="STRING" id="27835.A0A0N4YHD1"/>
<feature type="compositionally biased region" description="Basic residues" evidence="3">
    <location>
        <begin position="107"/>
        <end position="120"/>
    </location>
</feature>
<keyword evidence="6" id="KW-1185">Reference proteome</keyword>
<name>A0A0N4YHD1_NIPBR</name>
<feature type="compositionally biased region" description="Basic and acidic residues" evidence="3">
    <location>
        <begin position="297"/>
        <end position="306"/>
    </location>
</feature>
<keyword evidence="2" id="KW-0539">Nucleus</keyword>
<feature type="region of interest" description="Disordered" evidence="3">
    <location>
        <begin position="104"/>
        <end position="229"/>
    </location>
</feature>
<feature type="region of interest" description="Disordered" evidence="3">
    <location>
        <begin position="1"/>
        <end position="52"/>
    </location>
</feature>
<feature type="domain" description="Chromo" evidence="4">
    <location>
        <begin position="54"/>
        <end position="113"/>
    </location>
</feature>
<feature type="compositionally biased region" description="Basic and acidic residues" evidence="3">
    <location>
        <begin position="250"/>
        <end position="289"/>
    </location>
</feature>
<dbReference type="InterPro" id="IPR051219">
    <property type="entry name" value="Heterochromatin_chromo-domain"/>
</dbReference>
<evidence type="ECO:0000313" key="5">
    <source>
        <dbReference type="EMBL" id="VDL79858.1"/>
    </source>
</evidence>
<feature type="compositionally biased region" description="Polar residues" evidence="3">
    <location>
        <begin position="215"/>
        <end position="226"/>
    </location>
</feature>
<accession>A0A0N4YHD1</accession>
<sequence length="323" mass="35513">MPKKDVSAECGSPSNTESDRDPNVDELPAKPVDGETETSDEEPAAGEGLSEEVYEVEKILAHEETKEGRFYLVHWKGFTAEDDSWEPAENLACATIAIEAYEASLKSKSKKGRKSSTKTPKKSEKSSKKSATKSPSSTSSSKKRGSRPPRASVDLSDSGPDSYVPSDVDDEEYNEKPKSTKKTPAVPPPKGSGTVTKAALKSYSPTTTKPRRDSASTSTIAPSETMSAAKKALLMRQSWLYDSDSDEDSGTEKENEKHKEVDDRVESTREQEKKVQQKEEPQKATDDSSRSGGRKRKQDDSSEEKKKKARVSPLRLLLLTIYL</sequence>
<dbReference type="InterPro" id="IPR000953">
    <property type="entry name" value="Chromo/chromo_shadow_dom"/>
</dbReference>
<dbReference type="OMA" id="FISRCEF"/>
<dbReference type="SUPFAM" id="SSF54160">
    <property type="entry name" value="Chromo domain-like"/>
    <property type="match status" value="1"/>
</dbReference>
<protein>
    <submittedName>
        <fullName evidence="7">Chromo domain-containing protein</fullName>
    </submittedName>
</protein>
<evidence type="ECO:0000259" key="4">
    <source>
        <dbReference type="PROSITE" id="PS50013"/>
    </source>
</evidence>
<proteinExistence type="predicted"/>
<dbReference type="CDD" id="cd00024">
    <property type="entry name" value="CD_CSD"/>
    <property type="match status" value="1"/>
</dbReference>
<reference evidence="7" key="1">
    <citation type="submission" date="2017-02" db="UniProtKB">
        <authorList>
            <consortium name="WormBaseParasite"/>
        </authorList>
    </citation>
    <scope>IDENTIFICATION</scope>
</reference>